<dbReference type="GeneTree" id="ENSGT00940000154664"/>
<dbReference type="InterPro" id="IPR015915">
    <property type="entry name" value="Kelch-typ_b-propeller"/>
</dbReference>
<dbReference type="AlphaFoldDB" id="A0A3B3SLY2"/>
<dbReference type="PIRSF" id="PIRSF037037">
    <property type="entry name" value="Kelch-like_protein_gigaxonin"/>
    <property type="match status" value="1"/>
</dbReference>
<dbReference type="Proteomes" id="UP000261540">
    <property type="component" value="Unplaced"/>
</dbReference>
<dbReference type="SUPFAM" id="SSF54695">
    <property type="entry name" value="POZ domain"/>
    <property type="match status" value="1"/>
</dbReference>
<dbReference type="InterPro" id="IPR017096">
    <property type="entry name" value="BTB-kelch_protein"/>
</dbReference>
<dbReference type="SMART" id="SM00225">
    <property type="entry name" value="BTB"/>
    <property type="match status" value="1"/>
</dbReference>
<protein>
    <submittedName>
        <fullName evidence="4">Kelch like family member 10</fullName>
    </submittedName>
</protein>
<dbReference type="Pfam" id="PF07707">
    <property type="entry name" value="BACK"/>
    <property type="match status" value="1"/>
</dbReference>
<dbReference type="InterPro" id="IPR011705">
    <property type="entry name" value="BACK"/>
</dbReference>
<reference evidence="4" key="1">
    <citation type="submission" date="2025-08" db="UniProtKB">
        <authorList>
            <consortium name="Ensembl"/>
        </authorList>
    </citation>
    <scope>IDENTIFICATION</scope>
</reference>
<evidence type="ECO:0000259" key="3">
    <source>
        <dbReference type="PROSITE" id="PS50097"/>
    </source>
</evidence>
<dbReference type="Gene3D" id="3.30.710.10">
    <property type="entry name" value="Potassium Channel Kv1.1, Chain A"/>
    <property type="match status" value="1"/>
</dbReference>
<evidence type="ECO:0000313" key="4">
    <source>
        <dbReference type="Ensembl" id="ENSPKIP00000031061.1"/>
    </source>
</evidence>
<proteinExistence type="predicted"/>
<dbReference type="InterPro" id="IPR006652">
    <property type="entry name" value="Kelch_1"/>
</dbReference>
<dbReference type="Pfam" id="PF01344">
    <property type="entry name" value="Kelch_1"/>
    <property type="match status" value="5"/>
</dbReference>
<evidence type="ECO:0000256" key="2">
    <source>
        <dbReference type="ARBA" id="ARBA00022737"/>
    </source>
</evidence>
<dbReference type="SUPFAM" id="SSF117281">
    <property type="entry name" value="Kelch motif"/>
    <property type="match status" value="1"/>
</dbReference>
<name>A0A3B3SLY2_9TELE</name>
<dbReference type="SMART" id="SM00612">
    <property type="entry name" value="Kelch"/>
    <property type="match status" value="5"/>
</dbReference>
<reference evidence="4" key="2">
    <citation type="submission" date="2025-09" db="UniProtKB">
        <authorList>
            <consortium name="Ensembl"/>
        </authorList>
    </citation>
    <scope>IDENTIFICATION</scope>
</reference>
<dbReference type="SMART" id="SM00875">
    <property type="entry name" value="BACK"/>
    <property type="match status" value="1"/>
</dbReference>
<evidence type="ECO:0000313" key="5">
    <source>
        <dbReference type="Proteomes" id="UP000261540"/>
    </source>
</evidence>
<organism evidence="4 5">
    <name type="scientific">Paramormyrops kingsleyae</name>
    <dbReference type="NCBI Taxonomy" id="1676925"/>
    <lineage>
        <taxon>Eukaryota</taxon>
        <taxon>Metazoa</taxon>
        <taxon>Chordata</taxon>
        <taxon>Craniata</taxon>
        <taxon>Vertebrata</taxon>
        <taxon>Euteleostomi</taxon>
        <taxon>Actinopterygii</taxon>
        <taxon>Neopterygii</taxon>
        <taxon>Teleostei</taxon>
        <taxon>Osteoglossocephala</taxon>
        <taxon>Osteoglossomorpha</taxon>
        <taxon>Osteoglossiformes</taxon>
        <taxon>Mormyridae</taxon>
        <taxon>Paramormyrops</taxon>
    </lineage>
</organism>
<dbReference type="SUPFAM" id="SSF50965">
    <property type="entry name" value="Galactose oxidase, central domain"/>
    <property type="match status" value="1"/>
</dbReference>
<sequence>KEMFSRSASLREMEQEIISQTLKMFNKLRLAGQLCDEVHVANDVKLDAHRIILFGCSPFFQAMFTGAWNVLGKREYKFPGISPETMKHIIEYAYTYSVLITVDNVESLLVAAEELNILGIVQCCSDFLLNQLCLENCVGLLKIADIYCLNQPHQYAFSSILKNFKEVVSTSEEFLELTLQQLCDIIVKEELNVRQEDVVFDAVLHWIQHKPASCKAHLLVQMARMNPEYFIKTVKNNDLLKADVACSTIVSDVLKAMYELHFKSPCSDFQNPVMCPHLPSEILLAIGVWRHHPTNWVEAYDSRGDRWVDTTQEKMPPLSFHGTVYLKGYVYCIGGHDGPSCINTVRRFDPITRTWKRVAPMNPRHCYVSMAVLDGFIYAMGGLDGSRRLNTAEQYNPDTDEWTVIPVIRLIYICGGYNGTESLSSAECYNPLTDQWTAIAPMSTVRHGVRVVAYKEKIYAVGGTNESRLLRSMEAYDPLTSRWHAVAPMFMPRGNFGIEVVDGLLFVMGRTNGFRVSNKVECYDAETGSWYRAQNMCTANRYFSCCVMPTRPGTLA</sequence>
<dbReference type="Pfam" id="PF00651">
    <property type="entry name" value="BTB"/>
    <property type="match status" value="1"/>
</dbReference>
<dbReference type="PROSITE" id="PS50097">
    <property type="entry name" value="BTB"/>
    <property type="match status" value="1"/>
</dbReference>
<evidence type="ECO:0000256" key="1">
    <source>
        <dbReference type="ARBA" id="ARBA00022441"/>
    </source>
</evidence>
<dbReference type="Gene3D" id="1.25.40.420">
    <property type="match status" value="1"/>
</dbReference>
<dbReference type="InterPro" id="IPR011333">
    <property type="entry name" value="SKP1/BTB/POZ_sf"/>
</dbReference>
<dbReference type="STRING" id="1676925.ENSPKIP00000031061"/>
<keyword evidence="1" id="KW-0880">Kelch repeat</keyword>
<keyword evidence="2" id="KW-0677">Repeat</keyword>
<feature type="domain" description="BTB" evidence="3">
    <location>
        <begin position="35"/>
        <end position="102"/>
    </location>
</feature>
<dbReference type="Gene3D" id="2.120.10.80">
    <property type="entry name" value="Kelch-type beta propeller"/>
    <property type="match status" value="2"/>
</dbReference>
<dbReference type="PANTHER" id="PTHR45632">
    <property type="entry name" value="LD33804P"/>
    <property type="match status" value="1"/>
</dbReference>
<dbReference type="Ensembl" id="ENSPKIT00000011900.1">
    <property type="protein sequence ID" value="ENSPKIP00000031061.1"/>
    <property type="gene ID" value="ENSPKIG00000011682.1"/>
</dbReference>
<accession>A0A3B3SLY2</accession>
<dbReference type="InterPro" id="IPR011043">
    <property type="entry name" value="Gal_Oxase/kelch_b-propeller"/>
</dbReference>
<keyword evidence="5" id="KW-1185">Reference proteome</keyword>
<dbReference type="InterPro" id="IPR000210">
    <property type="entry name" value="BTB/POZ_dom"/>
</dbReference>
<dbReference type="PANTHER" id="PTHR45632:SF3">
    <property type="entry name" value="KELCH-LIKE PROTEIN 32"/>
    <property type="match status" value="1"/>
</dbReference>